<dbReference type="InterPro" id="IPR010989">
    <property type="entry name" value="SNARE"/>
</dbReference>
<organism evidence="9">
    <name type="scientific">Caligus clemensi</name>
    <name type="common">Sea louse</name>
    <dbReference type="NCBI Taxonomy" id="344056"/>
    <lineage>
        <taxon>Eukaryota</taxon>
        <taxon>Metazoa</taxon>
        <taxon>Ecdysozoa</taxon>
        <taxon>Arthropoda</taxon>
        <taxon>Crustacea</taxon>
        <taxon>Multicrustacea</taxon>
        <taxon>Hexanauplia</taxon>
        <taxon>Copepoda</taxon>
        <taxon>Siphonostomatoida</taxon>
        <taxon>Caligidae</taxon>
        <taxon>Caligus</taxon>
    </lineage>
</organism>
<dbReference type="EMBL" id="BT081321">
    <property type="protein sequence ID" value="ACO15745.1"/>
    <property type="molecule type" value="mRNA"/>
</dbReference>
<dbReference type="CDD" id="cd15848">
    <property type="entry name" value="SNARE_syntaxin1-like"/>
    <property type="match status" value="1"/>
</dbReference>
<dbReference type="Gene3D" id="1.20.58.70">
    <property type="match status" value="1"/>
</dbReference>
<keyword evidence="4" id="KW-0813">Transport</keyword>
<dbReference type="GO" id="GO:0012505">
    <property type="term" value="C:endomembrane system"/>
    <property type="evidence" value="ECO:0007669"/>
    <property type="project" value="TreeGrafter"/>
</dbReference>
<name>C1C392_CALCM</name>
<keyword evidence="5 7" id="KW-1133">Transmembrane helix</keyword>
<dbReference type="GO" id="GO:0006906">
    <property type="term" value="P:vesicle fusion"/>
    <property type="evidence" value="ECO:0007669"/>
    <property type="project" value="TreeGrafter"/>
</dbReference>
<evidence type="ECO:0000256" key="1">
    <source>
        <dbReference type="ARBA" id="ARBA00004211"/>
    </source>
</evidence>
<keyword evidence="3 7" id="KW-0812">Transmembrane</keyword>
<dbReference type="Pfam" id="PF00804">
    <property type="entry name" value="Syntaxin"/>
    <property type="match status" value="1"/>
</dbReference>
<dbReference type="GO" id="GO:0006836">
    <property type="term" value="P:neurotransmitter transport"/>
    <property type="evidence" value="ECO:0007669"/>
    <property type="project" value="UniProtKB-KW"/>
</dbReference>
<dbReference type="SUPFAM" id="SSF47661">
    <property type="entry name" value="t-snare proteins"/>
    <property type="match status" value="1"/>
</dbReference>
<proteinExistence type="evidence at transcript level"/>
<dbReference type="GO" id="GO:0006886">
    <property type="term" value="P:intracellular protein transport"/>
    <property type="evidence" value="ECO:0007669"/>
    <property type="project" value="TreeGrafter"/>
</dbReference>
<dbReference type="PANTHER" id="PTHR19957:SF307">
    <property type="entry name" value="PROTEIN SSO1-RELATED"/>
    <property type="match status" value="1"/>
</dbReference>
<keyword evidence="4" id="KW-0532">Neurotransmitter transport</keyword>
<keyword evidence="6 7" id="KW-0472">Membrane</keyword>
<dbReference type="SMART" id="SM00397">
    <property type="entry name" value="t_SNARE"/>
    <property type="match status" value="1"/>
</dbReference>
<dbReference type="InterPro" id="IPR000727">
    <property type="entry name" value="T_SNARE_dom"/>
</dbReference>
<evidence type="ECO:0000256" key="5">
    <source>
        <dbReference type="ARBA" id="ARBA00022989"/>
    </source>
</evidence>
<evidence type="ECO:0000256" key="4">
    <source>
        <dbReference type="ARBA" id="ARBA00022775"/>
    </source>
</evidence>
<dbReference type="Gene3D" id="1.20.5.110">
    <property type="match status" value="1"/>
</dbReference>
<dbReference type="GO" id="GO:0000149">
    <property type="term" value="F:SNARE binding"/>
    <property type="evidence" value="ECO:0007669"/>
    <property type="project" value="TreeGrafter"/>
</dbReference>
<dbReference type="GO" id="GO:0005886">
    <property type="term" value="C:plasma membrane"/>
    <property type="evidence" value="ECO:0007669"/>
    <property type="project" value="TreeGrafter"/>
</dbReference>
<dbReference type="GO" id="GO:0031201">
    <property type="term" value="C:SNARE complex"/>
    <property type="evidence" value="ECO:0007669"/>
    <property type="project" value="TreeGrafter"/>
</dbReference>
<dbReference type="GO" id="GO:0006887">
    <property type="term" value="P:exocytosis"/>
    <property type="evidence" value="ECO:0007669"/>
    <property type="project" value="TreeGrafter"/>
</dbReference>
<dbReference type="InterPro" id="IPR045242">
    <property type="entry name" value="Syntaxin"/>
</dbReference>
<protein>
    <submittedName>
        <fullName evidence="9">Syntaxin-2</fullName>
    </submittedName>
</protein>
<dbReference type="InterPro" id="IPR006011">
    <property type="entry name" value="Syntaxin_N"/>
</dbReference>
<evidence type="ECO:0000313" key="9">
    <source>
        <dbReference type="EMBL" id="ACO15745.1"/>
    </source>
</evidence>
<dbReference type="PANTHER" id="PTHR19957">
    <property type="entry name" value="SYNTAXIN"/>
    <property type="match status" value="1"/>
</dbReference>
<sequence length="379" mass="42955">MVKNRLAELQSRAKYPPVGEKEEMIALKEKAKDKVPTYDEMCDSFSDISTDIDKLKSLVQDINKIQGTLLNSARKDDNLESSMNTKMNEAKKLGTSIRTSLEQHKAVMSEEAENPETMMSRMRKTLFRAQSKRFYDIWNSYNTQQVEFRDKNKTLLVRRCKIVNSGYDDEAIETMLDEGKTGVFATAILDQEKLARRQLIELQDRHDEFIKLEASIREVRDMFMDIANLISTQGETIDNIYTQVMSAETNVEAGKKHLSSAEDYAKKARRKKFCLFTVGIVIFLIIMLILLFEVGAFSWGSEASSTHTKEIIYIYVNQTTTTSTEAPTISSSTTTIDLIHTTESLDPLPLNATESLDPLPLNATESLDSLPLNVTETEP</sequence>
<dbReference type="Pfam" id="PF05739">
    <property type="entry name" value="SNARE"/>
    <property type="match status" value="1"/>
</dbReference>
<reference evidence="9" key="1">
    <citation type="submission" date="2009-03" db="EMBL/GenBank/DDBJ databases">
        <title>Caligus clemensi ESTs and full-length cDNAs.</title>
        <authorList>
            <person name="Yasuike M."/>
            <person name="von Schalburg K."/>
            <person name="Cooper G."/>
            <person name="Leong J."/>
            <person name="Jones S.R.M."/>
            <person name="Koop B.F."/>
        </authorList>
    </citation>
    <scope>NUCLEOTIDE SEQUENCE</scope>
    <source>
        <tissue evidence="9">Whole</tissue>
    </source>
</reference>
<dbReference type="PROSITE" id="PS50192">
    <property type="entry name" value="T_SNARE"/>
    <property type="match status" value="1"/>
</dbReference>
<feature type="domain" description="T-SNARE coiled-coil homology" evidence="8">
    <location>
        <begin position="199"/>
        <end position="261"/>
    </location>
</feature>
<evidence type="ECO:0000256" key="6">
    <source>
        <dbReference type="ARBA" id="ARBA00023136"/>
    </source>
</evidence>
<feature type="transmembrane region" description="Helical" evidence="7">
    <location>
        <begin position="273"/>
        <end position="299"/>
    </location>
</feature>
<dbReference type="GO" id="GO:0048278">
    <property type="term" value="P:vesicle docking"/>
    <property type="evidence" value="ECO:0007669"/>
    <property type="project" value="TreeGrafter"/>
</dbReference>
<evidence type="ECO:0000256" key="7">
    <source>
        <dbReference type="SAM" id="Phobius"/>
    </source>
</evidence>
<dbReference type="GO" id="GO:0005484">
    <property type="term" value="F:SNAP receptor activity"/>
    <property type="evidence" value="ECO:0007669"/>
    <property type="project" value="TreeGrafter"/>
</dbReference>
<evidence type="ECO:0000256" key="3">
    <source>
        <dbReference type="ARBA" id="ARBA00022692"/>
    </source>
</evidence>
<evidence type="ECO:0000256" key="2">
    <source>
        <dbReference type="ARBA" id="ARBA00009063"/>
    </source>
</evidence>
<dbReference type="AlphaFoldDB" id="C1C392"/>
<comment type="subcellular location">
    <subcellularLocation>
        <location evidence="1">Membrane</location>
        <topology evidence="1">Single-pass type IV membrane protein</topology>
    </subcellularLocation>
</comment>
<comment type="similarity">
    <text evidence="2">Belongs to the syntaxin family.</text>
</comment>
<evidence type="ECO:0000259" key="8">
    <source>
        <dbReference type="PROSITE" id="PS50192"/>
    </source>
</evidence>
<accession>C1C392</accession>
<gene>
    <name evidence="9" type="primary">STX2</name>
</gene>